<accession>A0ABT2GL51</accession>
<evidence type="ECO:0000313" key="2">
    <source>
        <dbReference type="Proteomes" id="UP001165584"/>
    </source>
</evidence>
<keyword evidence="2" id="KW-1185">Reference proteome</keyword>
<gene>
    <name evidence="1" type="ORF">N1027_02255</name>
</gene>
<protein>
    <submittedName>
        <fullName evidence="1">Shikimate dehydrogenase</fullName>
    </submittedName>
</protein>
<organism evidence="1 2">
    <name type="scientific">Herbiconiux aconitum</name>
    <dbReference type="NCBI Taxonomy" id="2970913"/>
    <lineage>
        <taxon>Bacteria</taxon>
        <taxon>Bacillati</taxon>
        <taxon>Actinomycetota</taxon>
        <taxon>Actinomycetes</taxon>
        <taxon>Micrococcales</taxon>
        <taxon>Microbacteriaceae</taxon>
        <taxon>Herbiconiux</taxon>
    </lineage>
</organism>
<comment type="caution">
    <text evidence="1">The sequence shown here is derived from an EMBL/GenBank/DDBJ whole genome shotgun (WGS) entry which is preliminary data.</text>
</comment>
<dbReference type="Proteomes" id="UP001165584">
    <property type="component" value="Unassembled WGS sequence"/>
</dbReference>
<dbReference type="RefSeq" id="WP_259504689.1">
    <property type="nucleotide sequence ID" value="NZ_JANLCM010000001.1"/>
</dbReference>
<proteinExistence type="predicted"/>
<name>A0ABT2GL51_9MICO</name>
<evidence type="ECO:0000313" key="1">
    <source>
        <dbReference type="EMBL" id="MCS5716949.1"/>
    </source>
</evidence>
<sequence>MSPTAMTADTLRPAEVPTLYFIGVSTASSSIQSVFPRWAAELGLGVAHLQGIDLPLHAPAEHYRRVVEFIAADPLSLGALVTTHKIDLYRAAADLFDSTDRFATMMGETSCISKSDAGLICHAKDPISSGLALDAFVPAGYWRASSADALCIGAGGSTIAISWYLSQEERGDDRPARIVVSNRSQLRLDHIREFHAGLDTDTEFEYVLAPEAQDNDRAMAALAAGSLVVNATGLGKDAPGSPITDAGRFPSAGLAWELNYRGDLVFLDQAHAQEGSRLQHVEDGWVYFLHGWTQVIGEVFHVDIPTSGPTFDRLSDLARATR</sequence>
<reference evidence="1" key="1">
    <citation type="submission" date="2022-08" db="EMBL/GenBank/DDBJ databases">
        <authorList>
            <person name="Deng Y."/>
            <person name="Han X.-F."/>
            <person name="Zhang Y.-Q."/>
        </authorList>
    </citation>
    <scope>NUCLEOTIDE SEQUENCE</scope>
    <source>
        <strain evidence="1">CPCC 205763</strain>
    </source>
</reference>
<dbReference type="Gene3D" id="3.40.50.720">
    <property type="entry name" value="NAD(P)-binding Rossmann-like Domain"/>
    <property type="match status" value="1"/>
</dbReference>
<dbReference type="EMBL" id="JANLCM010000001">
    <property type="protein sequence ID" value="MCS5716949.1"/>
    <property type="molecule type" value="Genomic_DNA"/>
</dbReference>